<dbReference type="InterPro" id="IPR036426">
    <property type="entry name" value="Bulb-type_lectin_dom_sf"/>
</dbReference>
<dbReference type="SMART" id="SM00108">
    <property type="entry name" value="B_lectin"/>
    <property type="match status" value="1"/>
</dbReference>
<dbReference type="Gramene" id="AET5Gv20810400.6">
    <property type="protein sequence ID" value="AET5Gv20810400.6"/>
    <property type="gene ID" value="AET5Gv20810400"/>
</dbReference>
<comment type="subcellular location">
    <subcellularLocation>
        <location evidence="1">Membrane</location>
        <topology evidence="1">Single-pass type I membrane protein</topology>
    </subcellularLocation>
</comment>
<keyword evidence="3" id="KW-0675">Receptor</keyword>
<sequence length="226" mass="24212">KILADQSMDSPALLRYTTALIIMFLPLSASNDRLVPGKPLSPGTTIVSDGGMFALGFFNPSNSTPDKLYLGIWYNNIPKLTVVWVANRETPITNNNSSAPMLSLTNASNLIISEGNNSGRVLWTTANVTTTPAGPSTPTAVLLNTGNLVIRLSNGSTVWQSFDHRTDTILPGMKIRIRYSTRGTTDRPVSWKGPDDPSPGRYSYGVDPAGHAPRTILVGRGKLGGS</sequence>
<dbReference type="EnsemblPlants" id="AET5Gv20810400.6">
    <property type="protein sequence ID" value="AET5Gv20810400.6"/>
    <property type="gene ID" value="AET5Gv20810400"/>
</dbReference>
<reference evidence="8" key="3">
    <citation type="journal article" date="2017" name="Nature">
        <title>Genome sequence of the progenitor of the wheat D genome Aegilops tauschii.</title>
        <authorList>
            <person name="Luo M.C."/>
            <person name="Gu Y.Q."/>
            <person name="Puiu D."/>
            <person name="Wang H."/>
            <person name="Twardziok S.O."/>
            <person name="Deal K.R."/>
            <person name="Huo N."/>
            <person name="Zhu T."/>
            <person name="Wang L."/>
            <person name="Wang Y."/>
            <person name="McGuire P.E."/>
            <person name="Liu S."/>
            <person name="Long H."/>
            <person name="Ramasamy R.K."/>
            <person name="Rodriguez J.C."/>
            <person name="Van S.L."/>
            <person name="Yuan L."/>
            <person name="Wang Z."/>
            <person name="Xia Z."/>
            <person name="Xiao L."/>
            <person name="Anderson O.D."/>
            <person name="Ouyang S."/>
            <person name="Liang Y."/>
            <person name="Zimin A.V."/>
            <person name="Pertea G."/>
            <person name="Qi P."/>
            <person name="Bennetzen J.L."/>
            <person name="Dai X."/>
            <person name="Dawson M.W."/>
            <person name="Muller H.G."/>
            <person name="Kugler K."/>
            <person name="Rivarola-Duarte L."/>
            <person name="Spannagl M."/>
            <person name="Mayer K.F.X."/>
            <person name="Lu F.H."/>
            <person name="Bevan M.W."/>
            <person name="Leroy P."/>
            <person name="Li P."/>
            <person name="You F.M."/>
            <person name="Sun Q."/>
            <person name="Liu Z."/>
            <person name="Lyons E."/>
            <person name="Wicker T."/>
            <person name="Salzberg S.L."/>
            <person name="Devos K.M."/>
            <person name="Dvorak J."/>
        </authorList>
    </citation>
    <scope>NUCLEOTIDE SEQUENCE [LARGE SCALE GENOMIC DNA]</scope>
    <source>
        <strain evidence="8">cv. AL8/78</strain>
    </source>
</reference>
<evidence type="ECO:0000256" key="5">
    <source>
        <dbReference type="ARBA" id="ARBA00048679"/>
    </source>
</evidence>
<reference evidence="8" key="4">
    <citation type="submission" date="2019-03" db="UniProtKB">
        <authorList>
            <consortium name="EnsemblPlants"/>
        </authorList>
    </citation>
    <scope>IDENTIFICATION</scope>
</reference>
<dbReference type="Gene3D" id="2.90.10.10">
    <property type="entry name" value="Bulb-type lectin domain"/>
    <property type="match status" value="1"/>
</dbReference>
<dbReference type="Proteomes" id="UP000015105">
    <property type="component" value="Chromosome 5D"/>
</dbReference>
<dbReference type="GO" id="GO:0004674">
    <property type="term" value="F:protein serine/threonine kinase activity"/>
    <property type="evidence" value="ECO:0007669"/>
    <property type="project" value="UniProtKB-EC"/>
</dbReference>
<reference evidence="8" key="5">
    <citation type="journal article" date="2021" name="G3 (Bethesda)">
        <title>Aegilops tauschii genome assembly Aet v5.0 features greater sequence contiguity and improved annotation.</title>
        <authorList>
            <person name="Wang L."/>
            <person name="Zhu T."/>
            <person name="Rodriguez J.C."/>
            <person name="Deal K.R."/>
            <person name="Dubcovsky J."/>
            <person name="McGuire P.E."/>
            <person name="Lux T."/>
            <person name="Spannagl M."/>
            <person name="Mayer K.F.X."/>
            <person name="Baldrich P."/>
            <person name="Meyers B.C."/>
            <person name="Huo N."/>
            <person name="Gu Y.Q."/>
            <person name="Zhou H."/>
            <person name="Devos K.M."/>
            <person name="Bennetzen J.L."/>
            <person name="Unver T."/>
            <person name="Budak H."/>
            <person name="Gulick P.J."/>
            <person name="Galiba G."/>
            <person name="Kalapos B."/>
            <person name="Nelson D.R."/>
            <person name="Li P."/>
            <person name="You F.M."/>
            <person name="Luo M.C."/>
            <person name="Dvorak J."/>
        </authorList>
    </citation>
    <scope>NUCLEOTIDE SEQUENCE [LARGE SCALE GENOMIC DNA]</scope>
    <source>
        <strain evidence="8">cv. AL8/78</strain>
    </source>
</reference>
<proteinExistence type="predicted"/>
<feature type="domain" description="Bulb-type lectin" evidence="7">
    <location>
        <begin position="31"/>
        <end position="163"/>
    </location>
</feature>
<dbReference type="GO" id="GO:0051707">
    <property type="term" value="P:response to other organism"/>
    <property type="evidence" value="ECO:0007669"/>
    <property type="project" value="UniProtKB-ARBA"/>
</dbReference>
<evidence type="ECO:0000313" key="8">
    <source>
        <dbReference type="EnsemblPlants" id="AET5Gv20810400.6"/>
    </source>
</evidence>
<dbReference type="CDD" id="cd00028">
    <property type="entry name" value="B_lectin"/>
    <property type="match status" value="1"/>
</dbReference>
<name>A0A453LKF3_AEGTS</name>
<organism evidence="8 9">
    <name type="scientific">Aegilops tauschii subsp. strangulata</name>
    <name type="common">Goatgrass</name>
    <dbReference type="NCBI Taxonomy" id="200361"/>
    <lineage>
        <taxon>Eukaryota</taxon>
        <taxon>Viridiplantae</taxon>
        <taxon>Streptophyta</taxon>
        <taxon>Embryophyta</taxon>
        <taxon>Tracheophyta</taxon>
        <taxon>Spermatophyta</taxon>
        <taxon>Magnoliopsida</taxon>
        <taxon>Liliopsida</taxon>
        <taxon>Poales</taxon>
        <taxon>Poaceae</taxon>
        <taxon>BOP clade</taxon>
        <taxon>Pooideae</taxon>
        <taxon>Triticodae</taxon>
        <taxon>Triticeae</taxon>
        <taxon>Triticinae</taxon>
        <taxon>Aegilops</taxon>
    </lineage>
</organism>
<dbReference type="PANTHER" id="PTHR32444:SF118">
    <property type="entry name" value="OS09G0551150 PROTEIN"/>
    <property type="match status" value="1"/>
</dbReference>
<dbReference type="PANTHER" id="PTHR32444">
    <property type="entry name" value="BULB-TYPE LECTIN DOMAIN-CONTAINING PROTEIN"/>
    <property type="match status" value="1"/>
</dbReference>
<evidence type="ECO:0000256" key="2">
    <source>
        <dbReference type="ARBA" id="ARBA00012513"/>
    </source>
</evidence>
<evidence type="ECO:0000256" key="3">
    <source>
        <dbReference type="ARBA" id="ARBA00023170"/>
    </source>
</evidence>
<dbReference type="EC" id="2.7.11.1" evidence="2"/>
<comment type="catalytic activity">
    <reaction evidence="5">
        <text>L-seryl-[protein] + ATP = O-phospho-L-seryl-[protein] + ADP + H(+)</text>
        <dbReference type="Rhea" id="RHEA:17989"/>
        <dbReference type="Rhea" id="RHEA-COMP:9863"/>
        <dbReference type="Rhea" id="RHEA-COMP:11604"/>
        <dbReference type="ChEBI" id="CHEBI:15378"/>
        <dbReference type="ChEBI" id="CHEBI:29999"/>
        <dbReference type="ChEBI" id="CHEBI:30616"/>
        <dbReference type="ChEBI" id="CHEBI:83421"/>
        <dbReference type="ChEBI" id="CHEBI:456216"/>
        <dbReference type="EC" id="2.7.11.1"/>
    </reaction>
</comment>
<evidence type="ECO:0000256" key="6">
    <source>
        <dbReference type="SAM" id="MobiDB-lite"/>
    </source>
</evidence>
<accession>A0A453LKF3</accession>
<dbReference type="STRING" id="200361.A0A453LKF3"/>
<evidence type="ECO:0000256" key="4">
    <source>
        <dbReference type="ARBA" id="ARBA00047899"/>
    </source>
</evidence>
<evidence type="ECO:0000256" key="1">
    <source>
        <dbReference type="ARBA" id="ARBA00004479"/>
    </source>
</evidence>
<dbReference type="GO" id="GO:0016020">
    <property type="term" value="C:membrane"/>
    <property type="evidence" value="ECO:0007669"/>
    <property type="project" value="UniProtKB-SubCell"/>
</dbReference>
<feature type="region of interest" description="Disordered" evidence="6">
    <location>
        <begin position="181"/>
        <end position="209"/>
    </location>
</feature>
<reference evidence="9" key="2">
    <citation type="journal article" date="2017" name="Nat. Plants">
        <title>The Aegilops tauschii genome reveals multiple impacts of transposons.</title>
        <authorList>
            <person name="Zhao G."/>
            <person name="Zou C."/>
            <person name="Li K."/>
            <person name="Wang K."/>
            <person name="Li T."/>
            <person name="Gao L."/>
            <person name="Zhang X."/>
            <person name="Wang H."/>
            <person name="Yang Z."/>
            <person name="Liu X."/>
            <person name="Jiang W."/>
            <person name="Mao L."/>
            <person name="Kong X."/>
            <person name="Jiao Y."/>
            <person name="Jia J."/>
        </authorList>
    </citation>
    <scope>NUCLEOTIDE SEQUENCE [LARGE SCALE GENOMIC DNA]</scope>
    <source>
        <strain evidence="9">cv. AL8/78</strain>
    </source>
</reference>
<dbReference type="AlphaFoldDB" id="A0A453LKF3"/>
<comment type="catalytic activity">
    <reaction evidence="4">
        <text>L-threonyl-[protein] + ATP = O-phospho-L-threonyl-[protein] + ADP + H(+)</text>
        <dbReference type="Rhea" id="RHEA:46608"/>
        <dbReference type="Rhea" id="RHEA-COMP:11060"/>
        <dbReference type="Rhea" id="RHEA-COMP:11605"/>
        <dbReference type="ChEBI" id="CHEBI:15378"/>
        <dbReference type="ChEBI" id="CHEBI:30013"/>
        <dbReference type="ChEBI" id="CHEBI:30616"/>
        <dbReference type="ChEBI" id="CHEBI:61977"/>
        <dbReference type="ChEBI" id="CHEBI:456216"/>
        <dbReference type="EC" id="2.7.11.1"/>
    </reaction>
</comment>
<protein>
    <recommendedName>
        <fullName evidence="2">non-specific serine/threonine protein kinase</fullName>
        <ecNumber evidence="2">2.7.11.1</ecNumber>
    </recommendedName>
</protein>
<evidence type="ECO:0000313" key="9">
    <source>
        <dbReference type="Proteomes" id="UP000015105"/>
    </source>
</evidence>
<dbReference type="SUPFAM" id="SSF51110">
    <property type="entry name" value="alpha-D-mannose-specific plant lectins"/>
    <property type="match status" value="1"/>
</dbReference>
<dbReference type="Pfam" id="PF01453">
    <property type="entry name" value="B_lectin"/>
    <property type="match status" value="1"/>
</dbReference>
<evidence type="ECO:0000259" key="7">
    <source>
        <dbReference type="PROSITE" id="PS50927"/>
    </source>
</evidence>
<dbReference type="InterPro" id="IPR001480">
    <property type="entry name" value="Bulb-type_lectin_dom"/>
</dbReference>
<keyword evidence="9" id="KW-1185">Reference proteome</keyword>
<dbReference type="PROSITE" id="PS50927">
    <property type="entry name" value="BULB_LECTIN"/>
    <property type="match status" value="1"/>
</dbReference>
<reference evidence="9" key="1">
    <citation type="journal article" date="2014" name="Science">
        <title>Ancient hybridizations among the ancestral genomes of bread wheat.</title>
        <authorList>
            <consortium name="International Wheat Genome Sequencing Consortium,"/>
            <person name="Marcussen T."/>
            <person name="Sandve S.R."/>
            <person name="Heier L."/>
            <person name="Spannagl M."/>
            <person name="Pfeifer M."/>
            <person name="Jakobsen K.S."/>
            <person name="Wulff B.B."/>
            <person name="Steuernagel B."/>
            <person name="Mayer K.F."/>
            <person name="Olsen O.A."/>
        </authorList>
    </citation>
    <scope>NUCLEOTIDE SEQUENCE [LARGE SCALE GENOMIC DNA]</scope>
    <source>
        <strain evidence="9">cv. AL8/78</strain>
    </source>
</reference>